<dbReference type="RefSeq" id="WP_119532680.1">
    <property type="nucleotide sequence ID" value="NZ_JBHSSP010000035.1"/>
</dbReference>
<evidence type="ECO:0000256" key="1">
    <source>
        <dbReference type="SAM" id="Phobius"/>
    </source>
</evidence>
<gene>
    <name evidence="2" type="ORF">CKF58_07905</name>
</gene>
<evidence type="ECO:0000313" key="2">
    <source>
        <dbReference type="EMBL" id="RIY34676.1"/>
    </source>
</evidence>
<name>A0A3A1YBD6_9GAMM</name>
<sequence length="60" mass="6930">MNDVLDGYGSEELEKAGLKWSDKALENKYLTYSQEVANDRRILFIKMAFMIGIVHYGLML</sequence>
<keyword evidence="1" id="KW-0472">Membrane</keyword>
<dbReference type="Proteomes" id="UP000265916">
    <property type="component" value="Unassembled WGS sequence"/>
</dbReference>
<accession>A0A3A1YBD6</accession>
<dbReference type="EMBL" id="NRJG01000183">
    <property type="protein sequence ID" value="RIY34676.1"/>
    <property type="molecule type" value="Genomic_DNA"/>
</dbReference>
<reference evidence="2 3" key="1">
    <citation type="submission" date="2017-08" db="EMBL/GenBank/DDBJ databases">
        <title>Reclassification of Bisgaard taxon 37 and 44.</title>
        <authorList>
            <person name="Christensen H."/>
        </authorList>
    </citation>
    <scope>NUCLEOTIDE SEQUENCE [LARGE SCALE GENOMIC DNA]</scope>
    <source>
        <strain evidence="2 3">111</strain>
    </source>
</reference>
<proteinExistence type="predicted"/>
<dbReference type="AlphaFoldDB" id="A0A3A1YBD6"/>
<keyword evidence="1" id="KW-0812">Transmembrane</keyword>
<comment type="caution">
    <text evidence="2">The sequence shown here is derived from an EMBL/GenBank/DDBJ whole genome shotgun (WGS) entry which is preliminary data.</text>
</comment>
<organism evidence="2 3">
    <name type="scientific">Psittacicella hinzii</name>
    <dbReference type="NCBI Taxonomy" id="2028575"/>
    <lineage>
        <taxon>Bacteria</taxon>
        <taxon>Pseudomonadati</taxon>
        <taxon>Pseudomonadota</taxon>
        <taxon>Gammaproteobacteria</taxon>
        <taxon>Pasteurellales</taxon>
        <taxon>Psittacicellaceae</taxon>
        <taxon>Psittacicella</taxon>
    </lineage>
</organism>
<protein>
    <submittedName>
        <fullName evidence="2">Uncharacterized protein</fullName>
    </submittedName>
</protein>
<feature type="transmembrane region" description="Helical" evidence="1">
    <location>
        <begin position="42"/>
        <end position="59"/>
    </location>
</feature>
<keyword evidence="3" id="KW-1185">Reference proteome</keyword>
<evidence type="ECO:0000313" key="3">
    <source>
        <dbReference type="Proteomes" id="UP000265916"/>
    </source>
</evidence>
<keyword evidence="1" id="KW-1133">Transmembrane helix</keyword>